<keyword evidence="3 7" id="KW-0812">Transmembrane</keyword>
<dbReference type="GO" id="GO:0005886">
    <property type="term" value="C:plasma membrane"/>
    <property type="evidence" value="ECO:0007669"/>
    <property type="project" value="InterPro"/>
</dbReference>
<feature type="transmembrane region" description="Helical" evidence="7">
    <location>
        <begin position="138"/>
        <end position="158"/>
    </location>
</feature>
<evidence type="ECO:0000313" key="9">
    <source>
        <dbReference type="EMBL" id="KAG7465999.1"/>
    </source>
</evidence>
<dbReference type="AlphaFoldDB" id="A0A9D3T1F7"/>
<feature type="domain" description="Ammonium transporter AmtB-like" evidence="8">
    <location>
        <begin position="23"/>
        <end position="350"/>
    </location>
</feature>
<evidence type="ECO:0000256" key="1">
    <source>
        <dbReference type="ARBA" id="ARBA00004141"/>
    </source>
</evidence>
<evidence type="ECO:0000259" key="8">
    <source>
        <dbReference type="Pfam" id="PF00909"/>
    </source>
</evidence>
<dbReference type="EMBL" id="JAFDVH010000013">
    <property type="protein sequence ID" value="KAG7465999.1"/>
    <property type="molecule type" value="Genomic_DNA"/>
</dbReference>
<proteinExistence type="inferred from homology"/>
<dbReference type="OrthoDB" id="8884035at2759"/>
<dbReference type="PANTHER" id="PTHR11730:SF120">
    <property type="entry name" value="RH BLOOD GROUP, D ANTIGEN"/>
    <property type="match status" value="1"/>
</dbReference>
<dbReference type="Pfam" id="PF00909">
    <property type="entry name" value="Ammonium_transp"/>
    <property type="match status" value="1"/>
</dbReference>
<dbReference type="InterPro" id="IPR024041">
    <property type="entry name" value="NH4_transpt_AmtB-like_dom"/>
</dbReference>
<dbReference type="Gene3D" id="1.10.3430.10">
    <property type="entry name" value="Ammonium transporter AmtB like domains"/>
    <property type="match status" value="1"/>
</dbReference>
<evidence type="ECO:0000256" key="4">
    <source>
        <dbReference type="ARBA" id="ARBA00022989"/>
    </source>
</evidence>
<gene>
    <name evidence="9" type="ORF">MATL_G00160140</name>
</gene>
<keyword evidence="5 7" id="KW-0472">Membrane</keyword>
<evidence type="ECO:0000256" key="2">
    <source>
        <dbReference type="ARBA" id="ARBA00011036"/>
    </source>
</evidence>
<dbReference type="Proteomes" id="UP001046870">
    <property type="component" value="Chromosome 13"/>
</dbReference>
<evidence type="ECO:0000313" key="10">
    <source>
        <dbReference type="Proteomes" id="UP001046870"/>
    </source>
</evidence>
<dbReference type="GO" id="GO:0008519">
    <property type="term" value="F:ammonium channel activity"/>
    <property type="evidence" value="ECO:0007669"/>
    <property type="project" value="InterPro"/>
</dbReference>
<comment type="function">
    <text evidence="6">Functions as an ammonia transporter. May play a role in the elimination of ammonia in the gill.</text>
</comment>
<feature type="transmembrane region" description="Helical" evidence="7">
    <location>
        <begin position="240"/>
        <end position="261"/>
    </location>
</feature>
<name>A0A9D3T1F7_MEGAT</name>
<evidence type="ECO:0000256" key="6">
    <source>
        <dbReference type="ARBA" id="ARBA00025220"/>
    </source>
</evidence>
<feature type="transmembrane region" description="Helical" evidence="7">
    <location>
        <begin position="209"/>
        <end position="228"/>
    </location>
</feature>
<feature type="transmembrane region" description="Helical" evidence="7">
    <location>
        <begin position="295"/>
        <end position="315"/>
    </location>
</feature>
<sequence length="359" mass="39428">MAPQYAPSLRGRLPPLALLLETIFIALFAFLVEYEEAEIIKENPVTHIYAEFQDVQVMVFLGFGFLATFLFRYSFSSSGFNLLVASLAVQWAILLNGFLFSFHHGKIRVGMKSLAEANLCAASALISMGAVLGKTNPVQLLLMALLEVLGFTANCWILQTWLKVQLVDSIMLLHIFGAYFGVMMSWILFRSGLEPRHEKERSDRKTDLFSMIGTLFLWVFWPSFNSIMISQSLLGRKLSAICSTYLSLASSVVAAFTFSAVTSPRGKINKVHIQNASLAGGVAVGVAVSAIDMPWIAIVIGLAAGLISTLGFRYIKPNMELLFKCHDTCGVLSVHGMPGILGWVAHFIIRVTQSSSATE</sequence>
<evidence type="ECO:0000256" key="5">
    <source>
        <dbReference type="ARBA" id="ARBA00023136"/>
    </source>
</evidence>
<evidence type="ECO:0000256" key="3">
    <source>
        <dbReference type="ARBA" id="ARBA00022692"/>
    </source>
</evidence>
<dbReference type="InterPro" id="IPR002229">
    <property type="entry name" value="RhesusRHD"/>
</dbReference>
<dbReference type="InterPro" id="IPR029020">
    <property type="entry name" value="Ammonium/urea_transptr"/>
</dbReference>
<dbReference type="PANTHER" id="PTHR11730">
    <property type="entry name" value="AMMONIUM TRANSPORTER"/>
    <property type="match status" value="1"/>
</dbReference>
<keyword evidence="10" id="KW-1185">Reference proteome</keyword>
<keyword evidence="4 7" id="KW-1133">Transmembrane helix</keyword>
<dbReference type="GO" id="GO:0097272">
    <property type="term" value="P:ammonium homeostasis"/>
    <property type="evidence" value="ECO:0007669"/>
    <property type="project" value="TreeGrafter"/>
</dbReference>
<dbReference type="PRINTS" id="PR00342">
    <property type="entry name" value="RHESUSRHD"/>
</dbReference>
<comment type="subcellular location">
    <subcellularLocation>
        <location evidence="1">Membrane</location>
        <topology evidence="1">Multi-pass membrane protein</topology>
    </subcellularLocation>
</comment>
<reference evidence="9" key="1">
    <citation type="submission" date="2021-01" db="EMBL/GenBank/DDBJ databases">
        <authorList>
            <person name="Zahm M."/>
            <person name="Roques C."/>
            <person name="Cabau C."/>
            <person name="Klopp C."/>
            <person name="Donnadieu C."/>
            <person name="Jouanno E."/>
            <person name="Lampietro C."/>
            <person name="Louis A."/>
            <person name="Herpin A."/>
            <person name="Echchiki A."/>
            <person name="Berthelot C."/>
            <person name="Parey E."/>
            <person name="Roest-Crollius H."/>
            <person name="Braasch I."/>
            <person name="Postlethwait J."/>
            <person name="Bobe J."/>
            <person name="Montfort J."/>
            <person name="Bouchez O."/>
            <person name="Begum T."/>
            <person name="Mejri S."/>
            <person name="Adams A."/>
            <person name="Chen W.-J."/>
            <person name="Guiguen Y."/>
        </authorList>
    </citation>
    <scope>NUCLEOTIDE SEQUENCE</scope>
    <source>
        <strain evidence="9">YG-15Mar2019-1</strain>
        <tissue evidence="9">Brain</tissue>
    </source>
</reference>
<comment type="similarity">
    <text evidence="2">Belongs to the ammonium transporter (TC 2.A.49) family. Rh subfamily.</text>
</comment>
<organism evidence="9 10">
    <name type="scientific">Megalops atlanticus</name>
    <name type="common">Tarpon</name>
    <name type="synonym">Clupea gigantea</name>
    <dbReference type="NCBI Taxonomy" id="7932"/>
    <lineage>
        <taxon>Eukaryota</taxon>
        <taxon>Metazoa</taxon>
        <taxon>Chordata</taxon>
        <taxon>Craniata</taxon>
        <taxon>Vertebrata</taxon>
        <taxon>Euteleostomi</taxon>
        <taxon>Actinopterygii</taxon>
        <taxon>Neopterygii</taxon>
        <taxon>Teleostei</taxon>
        <taxon>Elopiformes</taxon>
        <taxon>Megalopidae</taxon>
        <taxon>Megalops</taxon>
    </lineage>
</organism>
<feature type="transmembrane region" description="Helical" evidence="7">
    <location>
        <begin position="170"/>
        <end position="189"/>
    </location>
</feature>
<dbReference type="SUPFAM" id="SSF111352">
    <property type="entry name" value="Ammonium transporter"/>
    <property type="match status" value="1"/>
</dbReference>
<feature type="transmembrane region" description="Helical" evidence="7">
    <location>
        <begin position="55"/>
        <end position="74"/>
    </location>
</feature>
<protein>
    <recommendedName>
        <fullName evidence="8">Ammonium transporter AmtB-like domain-containing protein</fullName>
    </recommendedName>
</protein>
<accession>A0A9D3T1F7</accession>
<feature type="transmembrane region" description="Helical" evidence="7">
    <location>
        <begin position="16"/>
        <end position="34"/>
    </location>
</feature>
<feature type="transmembrane region" description="Helical" evidence="7">
    <location>
        <begin position="80"/>
        <end position="102"/>
    </location>
</feature>
<evidence type="ECO:0000256" key="7">
    <source>
        <dbReference type="SAM" id="Phobius"/>
    </source>
</evidence>
<comment type="caution">
    <text evidence="9">The sequence shown here is derived from an EMBL/GenBank/DDBJ whole genome shotgun (WGS) entry which is preliminary data.</text>
</comment>